<dbReference type="PANTHER" id="PTHR31672:SF13">
    <property type="entry name" value="F-BOX PROTEIN CPR30-LIKE"/>
    <property type="match status" value="1"/>
</dbReference>
<keyword evidence="3" id="KW-1185">Reference proteome</keyword>
<dbReference type="OMA" id="KSTCICY"/>
<dbReference type="EMBL" id="CM010719">
    <property type="protein sequence ID" value="RZC60944.1"/>
    <property type="molecule type" value="Genomic_DNA"/>
</dbReference>
<dbReference type="InterPro" id="IPR017451">
    <property type="entry name" value="F-box-assoc_interact_dom"/>
</dbReference>
<gene>
    <name evidence="2" type="ORF">C5167_022702</name>
</gene>
<name>A0A4Y7JIL9_PAPSO</name>
<evidence type="ECO:0000313" key="2">
    <source>
        <dbReference type="EMBL" id="RZC60944.1"/>
    </source>
</evidence>
<dbReference type="NCBIfam" id="TIGR01640">
    <property type="entry name" value="F_box_assoc_1"/>
    <property type="match status" value="1"/>
</dbReference>
<protein>
    <recommendedName>
        <fullName evidence="1">F-box associated beta-propeller type 1 domain-containing protein</fullName>
    </recommendedName>
</protein>
<evidence type="ECO:0000313" key="3">
    <source>
        <dbReference type="Proteomes" id="UP000316621"/>
    </source>
</evidence>
<dbReference type="AlphaFoldDB" id="A0A4Y7JIL9"/>
<proteinExistence type="predicted"/>
<dbReference type="InterPro" id="IPR006527">
    <property type="entry name" value="F-box-assoc_dom_typ1"/>
</dbReference>
<evidence type="ECO:0000259" key="1">
    <source>
        <dbReference type="Pfam" id="PF07734"/>
    </source>
</evidence>
<dbReference type="InterPro" id="IPR050796">
    <property type="entry name" value="SCF_F-box_component"/>
</dbReference>
<accession>A0A4Y7JIL9</accession>
<sequence length="270" mass="31144">MSSLLDEMYLEILKRVPLKSTCICYDHRTDDYYLVSVLTYEQSVHIYSLKSNSWSSFDSDNHMLNNYMEAGVFFNGAFHWLWKVNTVVSKRIVSLKMGEEKFEEVKLPTALPEDQYYMDMGVLDGRLCRLSRFKETLGVWIMKDYGVQESWSNLYTLRFDSIMCVPRYDLHLMGPSRNGEILFSQLGSVVLYIREHGTVRKQNIHGLKDGGAVSYSESSVSIDSIIAAERRKKRKITRNLKKSTTKKRNSAISTATVTVDIVFQSYTENA</sequence>
<organism evidence="2 3">
    <name type="scientific">Papaver somniferum</name>
    <name type="common">Opium poppy</name>
    <dbReference type="NCBI Taxonomy" id="3469"/>
    <lineage>
        <taxon>Eukaryota</taxon>
        <taxon>Viridiplantae</taxon>
        <taxon>Streptophyta</taxon>
        <taxon>Embryophyta</taxon>
        <taxon>Tracheophyta</taxon>
        <taxon>Spermatophyta</taxon>
        <taxon>Magnoliopsida</taxon>
        <taxon>Ranunculales</taxon>
        <taxon>Papaveraceae</taxon>
        <taxon>Papaveroideae</taxon>
        <taxon>Papaver</taxon>
    </lineage>
</organism>
<dbReference type="Proteomes" id="UP000316621">
    <property type="component" value="Chromosome 5"/>
</dbReference>
<dbReference type="Gramene" id="RZC60944">
    <property type="protein sequence ID" value="RZC60944"/>
    <property type="gene ID" value="C5167_022702"/>
</dbReference>
<dbReference type="PANTHER" id="PTHR31672">
    <property type="entry name" value="BNACNNG10540D PROTEIN"/>
    <property type="match status" value="1"/>
</dbReference>
<dbReference type="Pfam" id="PF07734">
    <property type="entry name" value="FBA_1"/>
    <property type="match status" value="1"/>
</dbReference>
<feature type="domain" description="F-box associated beta-propeller type 1" evidence="1">
    <location>
        <begin position="22"/>
        <end position="173"/>
    </location>
</feature>
<reference evidence="2 3" key="1">
    <citation type="journal article" date="2018" name="Science">
        <title>The opium poppy genome and morphinan production.</title>
        <authorList>
            <person name="Guo L."/>
            <person name="Winzer T."/>
            <person name="Yang X."/>
            <person name="Li Y."/>
            <person name="Ning Z."/>
            <person name="He Z."/>
            <person name="Teodor R."/>
            <person name="Lu Y."/>
            <person name="Bowser T.A."/>
            <person name="Graham I.A."/>
            <person name="Ye K."/>
        </authorList>
    </citation>
    <scope>NUCLEOTIDE SEQUENCE [LARGE SCALE GENOMIC DNA]</scope>
    <source>
        <strain evidence="3">cv. HN1</strain>
        <tissue evidence="2">Leaves</tissue>
    </source>
</reference>